<dbReference type="RefSeq" id="XP_002429927.1">
    <property type="nucleotide sequence ID" value="XM_002429882.1"/>
</dbReference>
<dbReference type="EMBL" id="AAZO01005555">
    <property type="status" value="NOT_ANNOTATED_CDS"/>
    <property type="molecule type" value="Genomic_DNA"/>
</dbReference>
<feature type="region of interest" description="Disordered" evidence="1">
    <location>
        <begin position="1"/>
        <end position="20"/>
    </location>
</feature>
<evidence type="ECO:0000313" key="3">
    <source>
        <dbReference type="EnsemblMetazoa" id="PHUM456650-PA"/>
    </source>
</evidence>
<dbReference type="EMBL" id="DS235797">
    <property type="protein sequence ID" value="EEB17189.1"/>
    <property type="molecule type" value="Genomic_DNA"/>
</dbReference>
<evidence type="ECO:0000256" key="1">
    <source>
        <dbReference type="SAM" id="MobiDB-lite"/>
    </source>
</evidence>
<proteinExistence type="predicted"/>
<dbReference type="AlphaFoldDB" id="E0VUY3"/>
<accession>E0VUY3</accession>
<name>E0VUY3_PEDHC</name>
<dbReference type="EnsemblMetazoa" id="PHUM456650-RA">
    <property type="protein sequence ID" value="PHUM456650-PA"/>
    <property type="gene ID" value="PHUM456650"/>
</dbReference>
<evidence type="ECO:0000313" key="4">
    <source>
        <dbReference type="Proteomes" id="UP000009046"/>
    </source>
</evidence>
<dbReference type="InParanoid" id="E0VUY3"/>
<organism>
    <name type="scientific">Pediculus humanus subsp. corporis</name>
    <name type="common">Body louse</name>
    <dbReference type="NCBI Taxonomy" id="121224"/>
    <lineage>
        <taxon>Eukaryota</taxon>
        <taxon>Metazoa</taxon>
        <taxon>Ecdysozoa</taxon>
        <taxon>Arthropoda</taxon>
        <taxon>Hexapoda</taxon>
        <taxon>Insecta</taxon>
        <taxon>Pterygota</taxon>
        <taxon>Neoptera</taxon>
        <taxon>Paraneoptera</taxon>
        <taxon>Psocodea</taxon>
        <taxon>Troctomorpha</taxon>
        <taxon>Phthiraptera</taxon>
        <taxon>Anoplura</taxon>
        <taxon>Pediculidae</taxon>
        <taxon>Pediculus</taxon>
    </lineage>
</organism>
<protein>
    <submittedName>
        <fullName evidence="2 3">Uncharacterized protein</fullName>
    </submittedName>
</protein>
<reference evidence="2" key="2">
    <citation type="submission" date="2007-04" db="EMBL/GenBank/DDBJ databases">
        <title>The genome of the human body louse.</title>
        <authorList>
            <consortium name="The Human Body Louse Genome Consortium"/>
            <person name="Kirkness E."/>
            <person name="Walenz B."/>
            <person name="Hass B."/>
            <person name="Bruggner R."/>
            <person name="Strausberg R."/>
        </authorList>
    </citation>
    <scope>NUCLEOTIDE SEQUENCE</scope>
    <source>
        <strain evidence="2">USDA</strain>
    </source>
</reference>
<dbReference type="CTD" id="8230637"/>
<sequence length="109" mass="12858">MKRKNQNLLSGSDGFNKRNSFDDIKCTDKTQKKVHCIAEMRSLKYQKSLKVQEKNGDEAAYSNLKAEIRRLTFNPKVPKDDLRKFLKEWKCEEEDKLHNAVHRLCSIEE</sequence>
<dbReference type="GeneID" id="8230637"/>
<keyword evidence="4" id="KW-1185">Reference proteome</keyword>
<dbReference type="VEuPathDB" id="VectorBase:PHUM456650"/>
<reference evidence="2" key="1">
    <citation type="submission" date="2007-04" db="EMBL/GenBank/DDBJ databases">
        <title>Annotation of Pediculus humanus corporis strain USDA.</title>
        <authorList>
            <person name="Kirkness E."/>
            <person name="Hannick L."/>
            <person name="Hass B."/>
            <person name="Bruggner R."/>
            <person name="Lawson D."/>
            <person name="Bidwell S."/>
            <person name="Joardar V."/>
            <person name="Caler E."/>
            <person name="Walenz B."/>
            <person name="Inman J."/>
            <person name="Schobel S."/>
            <person name="Galinsky K."/>
            <person name="Amedeo P."/>
            <person name="Strausberg R."/>
        </authorList>
    </citation>
    <scope>NUCLEOTIDE SEQUENCE</scope>
    <source>
        <strain evidence="2">USDA</strain>
    </source>
</reference>
<dbReference type="Proteomes" id="UP000009046">
    <property type="component" value="Unassembled WGS sequence"/>
</dbReference>
<dbReference type="KEGG" id="phu:Phum_PHUM456650"/>
<reference evidence="3" key="3">
    <citation type="submission" date="2020-05" db="UniProtKB">
        <authorList>
            <consortium name="EnsemblMetazoa"/>
        </authorList>
    </citation>
    <scope>IDENTIFICATION</scope>
    <source>
        <strain evidence="3">USDA</strain>
    </source>
</reference>
<feature type="compositionally biased region" description="Polar residues" evidence="1">
    <location>
        <begin position="1"/>
        <end position="10"/>
    </location>
</feature>
<gene>
    <name evidence="3" type="primary">8230637</name>
    <name evidence="2" type="ORF">Phum_PHUM456650</name>
</gene>
<dbReference type="HOGENOM" id="CLU_2187060_0_0_1"/>
<evidence type="ECO:0000313" key="2">
    <source>
        <dbReference type="EMBL" id="EEB17189.1"/>
    </source>
</evidence>